<feature type="compositionally biased region" description="Polar residues" evidence="1">
    <location>
        <begin position="41"/>
        <end position="50"/>
    </location>
</feature>
<evidence type="ECO:0000259" key="2">
    <source>
        <dbReference type="PROSITE" id="PS50914"/>
    </source>
</evidence>
<dbReference type="RefSeq" id="WP_220371759.1">
    <property type="nucleotide sequence ID" value="NZ_JAEUAO010000002.1"/>
</dbReference>
<gene>
    <name evidence="3" type="ORF">JNB71_10630</name>
</gene>
<dbReference type="Proteomes" id="UP000757604">
    <property type="component" value="Unassembled WGS sequence"/>
</dbReference>
<dbReference type="EMBL" id="JAEUAO010000002">
    <property type="protein sequence ID" value="MBW9063775.1"/>
    <property type="molecule type" value="Genomic_DNA"/>
</dbReference>
<name>A0ABS7H9K3_9HYPH</name>
<proteinExistence type="predicted"/>
<reference evidence="3 4" key="1">
    <citation type="journal article" date="2021" name="MBio">
        <title>Poor Competitiveness of Bradyrhizobium in Pigeon Pea Root Colonization in Indian Soils.</title>
        <authorList>
            <person name="Chalasani D."/>
            <person name="Basu A."/>
            <person name="Pullabhotla S.V.S.R.N."/>
            <person name="Jorrin B."/>
            <person name="Neal A.L."/>
            <person name="Poole P.S."/>
            <person name="Podile A.R."/>
            <person name="Tkacz A."/>
        </authorList>
    </citation>
    <scope>NUCLEOTIDE SEQUENCE [LARGE SCALE GENOMIC DNA]</scope>
    <source>
        <strain evidence="3 4">HU44</strain>
    </source>
</reference>
<feature type="domain" description="BON" evidence="2">
    <location>
        <begin position="81"/>
        <end position="153"/>
    </location>
</feature>
<accession>A0ABS7H9K3</accession>
<evidence type="ECO:0000256" key="1">
    <source>
        <dbReference type="SAM" id="MobiDB-lite"/>
    </source>
</evidence>
<protein>
    <submittedName>
        <fullName evidence="3">BON domain-containing protein</fullName>
    </submittedName>
</protein>
<dbReference type="Gene3D" id="3.30.1340.30">
    <property type="match status" value="1"/>
</dbReference>
<dbReference type="InterPro" id="IPR007055">
    <property type="entry name" value="BON_dom"/>
</dbReference>
<organism evidence="3 4">
    <name type="scientific">Rhizobium herbae</name>
    <dbReference type="NCBI Taxonomy" id="508661"/>
    <lineage>
        <taxon>Bacteria</taxon>
        <taxon>Pseudomonadati</taxon>
        <taxon>Pseudomonadota</taxon>
        <taxon>Alphaproteobacteria</taxon>
        <taxon>Hyphomicrobiales</taxon>
        <taxon>Rhizobiaceae</taxon>
        <taxon>Rhizobium/Agrobacterium group</taxon>
        <taxon>Rhizobium</taxon>
    </lineage>
</organism>
<dbReference type="PROSITE" id="PS50914">
    <property type="entry name" value="BON"/>
    <property type="match status" value="1"/>
</dbReference>
<comment type="caution">
    <text evidence="3">The sequence shown here is derived from an EMBL/GenBank/DDBJ whole genome shotgun (WGS) entry which is preliminary data.</text>
</comment>
<sequence length="164" mass="18035">MKRKTTKTTGREEDYRDYEEHDLDQGWPYADAPLGSDAEIGNSSYGQAGTNFDEVGNPGFERSSDTVIESTDGPDLLNDDVEADVESDALEEAIGNALADSHIDTSGMDLKVRRGIAILTGEVDTVQDRRHIERFICDIPGISNVRNELTLRGADSNIPSDWDD</sequence>
<keyword evidence="4" id="KW-1185">Reference proteome</keyword>
<dbReference type="Pfam" id="PF04972">
    <property type="entry name" value="BON"/>
    <property type="match status" value="1"/>
</dbReference>
<feature type="region of interest" description="Disordered" evidence="1">
    <location>
        <begin position="1"/>
        <end position="77"/>
    </location>
</feature>
<evidence type="ECO:0000313" key="3">
    <source>
        <dbReference type="EMBL" id="MBW9063775.1"/>
    </source>
</evidence>
<evidence type="ECO:0000313" key="4">
    <source>
        <dbReference type="Proteomes" id="UP000757604"/>
    </source>
</evidence>